<dbReference type="EMBL" id="CAUJNA010000835">
    <property type="protein sequence ID" value="CAJ1381686.1"/>
    <property type="molecule type" value="Genomic_DNA"/>
</dbReference>
<feature type="transmembrane region" description="Helical" evidence="1">
    <location>
        <begin position="273"/>
        <end position="293"/>
    </location>
</feature>
<feature type="transmembrane region" description="Helical" evidence="1">
    <location>
        <begin position="651"/>
        <end position="672"/>
    </location>
</feature>
<feature type="transmembrane region" description="Helical" evidence="1">
    <location>
        <begin position="50"/>
        <end position="73"/>
    </location>
</feature>
<name>A0AA36I7H5_9DINO</name>
<comment type="caution">
    <text evidence="2">The sequence shown here is derived from an EMBL/GenBank/DDBJ whole genome shotgun (WGS) entry which is preliminary data.</text>
</comment>
<feature type="transmembrane region" description="Helical" evidence="1">
    <location>
        <begin position="623"/>
        <end position="644"/>
    </location>
</feature>
<feature type="transmembrane region" description="Helical" evidence="1">
    <location>
        <begin position="541"/>
        <end position="561"/>
    </location>
</feature>
<feature type="transmembrane region" description="Helical" evidence="1">
    <location>
        <begin position="597"/>
        <end position="617"/>
    </location>
</feature>
<keyword evidence="3" id="KW-1185">Reference proteome</keyword>
<accession>A0AA36I7H5</accession>
<feature type="transmembrane region" description="Helical" evidence="1">
    <location>
        <begin position="155"/>
        <end position="174"/>
    </location>
</feature>
<evidence type="ECO:0000313" key="2">
    <source>
        <dbReference type="EMBL" id="CAJ1381686.1"/>
    </source>
</evidence>
<dbReference type="AlphaFoldDB" id="A0AA36I7H5"/>
<sequence length="960" mass="106786">MRQLEMPQDVEDGFGARQGFLCCDNMNENVALLNSRLKEKTVKYQNSNKIVFGHIMLALSTATIMVLFGLPLFSSHIRHAVFGHDACAATAIGLYMNNGTEEEPNLIKIESFSDVEASKLYNCGLIPRTYKAYWPNVCQFCFFSLLTNTGKTVQATLQGLIGTFIATLNVWVLYEIWPHASQMEECPSARLAAGDCVAGEMVYKDPNFIPAAAFAEAILFSMLWLVSSAPKNMIMFMLSYHVVFMSNFLNPYAPDLSGELPMGFLDLKWDSNTTIVNLTSLLGGILAILATLVPNPLLNARSLVDNSTIAVQGLHSAWSDALDYFTGTEKVAKRYQIASKMDAIKGALDRTEESINGAWFEHFDLGHFGVARELFRLFCQVGHKNQKLVQISKAALVREQFDGRHNQFVDGIKQELTMLNASVAKLFGYCVKCCADGAIDQQEREQLKDLVAETKGREKDLAKAYRNTMKAEHFVSEDLANENCFIYGFAAYVRSIVDFAEGLPVLADEKKKNTVVSFFKSMCSTIGDLFSLDVMTSSENLKFAVVNFLPVMSTFAIAYFAQDSSLFVPHAALMPSTLALIITSSYGSTFKGNIDRLIGLVLGNVLPLLVLAIVFIFDCSSMTRTILQSGLVWLYFFTFSYVYYSSKTWSFVGCALCGFGAYPLMVSCSSGGEFHYNMRSNYQVIAQTTVAVLIRMLIETILLDKAPRDLAVDQLQELLDTIKDAYEDFFDGDYEEMKKQHEQAGSIMASCDNYHSETAPALEVAPGLRLSFKHKFYGDVLAQLKLALAEMGVLVTGASTWASEKIPEETSTIRQDLAKHEGEKHLIHDKATNLAYEEVHSIMNRHSSFLKMKDDLLQTCNTTFELVIALLKQDKEEALEEVKESFAKLSKLGGLLELDGVHDFYTEVNEAMASQQEDTQPKDSVILDMQARLTVVVNSLKNATAALGEIGVLCLRENIY</sequence>
<keyword evidence="1" id="KW-1133">Transmembrane helix</keyword>
<keyword evidence="1" id="KW-0472">Membrane</keyword>
<reference evidence="2" key="1">
    <citation type="submission" date="2023-08" db="EMBL/GenBank/DDBJ databases">
        <authorList>
            <person name="Chen Y."/>
            <person name="Shah S."/>
            <person name="Dougan E. K."/>
            <person name="Thang M."/>
            <person name="Chan C."/>
        </authorList>
    </citation>
    <scope>NUCLEOTIDE SEQUENCE</scope>
</reference>
<protein>
    <submittedName>
        <fullName evidence="2">Uncharacterized protein</fullName>
    </submittedName>
</protein>
<keyword evidence="1" id="KW-0812">Transmembrane</keyword>
<gene>
    <name evidence="2" type="ORF">EVOR1521_LOCUS9287</name>
</gene>
<evidence type="ECO:0000256" key="1">
    <source>
        <dbReference type="SAM" id="Phobius"/>
    </source>
</evidence>
<dbReference type="Proteomes" id="UP001178507">
    <property type="component" value="Unassembled WGS sequence"/>
</dbReference>
<proteinExistence type="predicted"/>
<feature type="transmembrane region" description="Helical" evidence="1">
    <location>
        <begin position="208"/>
        <end position="226"/>
    </location>
</feature>
<feature type="transmembrane region" description="Helical" evidence="1">
    <location>
        <begin position="567"/>
        <end position="585"/>
    </location>
</feature>
<evidence type="ECO:0000313" key="3">
    <source>
        <dbReference type="Proteomes" id="UP001178507"/>
    </source>
</evidence>
<organism evidence="2 3">
    <name type="scientific">Effrenium voratum</name>
    <dbReference type="NCBI Taxonomy" id="2562239"/>
    <lineage>
        <taxon>Eukaryota</taxon>
        <taxon>Sar</taxon>
        <taxon>Alveolata</taxon>
        <taxon>Dinophyceae</taxon>
        <taxon>Suessiales</taxon>
        <taxon>Symbiodiniaceae</taxon>
        <taxon>Effrenium</taxon>
    </lineage>
</organism>